<organism evidence="1 2">
    <name type="scientific">Candidatus Propionivibrio dominans</name>
    <dbReference type="NCBI Taxonomy" id="2954373"/>
    <lineage>
        <taxon>Bacteria</taxon>
        <taxon>Pseudomonadati</taxon>
        <taxon>Pseudomonadota</taxon>
        <taxon>Betaproteobacteria</taxon>
        <taxon>Rhodocyclales</taxon>
        <taxon>Rhodocyclaceae</taxon>
        <taxon>Propionivibrio</taxon>
    </lineage>
</organism>
<protein>
    <submittedName>
        <fullName evidence="1">Uncharacterized protein</fullName>
    </submittedName>
</protein>
<evidence type="ECO:0000313" key="2">
    <source>
        <dbReference type="Proteomes" id="UP000886602"/>
    </source>
</evidence>
<comment type="caution">
    <text evidence="1">The sequence shown here is derived from an EMBL/GenBank/DDBJ whole genome shotgun (WGS) entry which is preliminary data.</text>
</comment>
<proteinExistence type="predicted"/>
<name>A0A9D7IDZ1_9RHOO</name>
<dbReference type="AlphaFoldDB" id="A0A9D7IDZ1"/>
<sequence length="91" mass="10143">MLLRTALRINARGAPVGKNAYQRVISRAGQGLRVQGDDPSAARHLRLYAGPDSSDSPVREPRSIRCSWSRVLMGHERIGETTDSVFARDRR</sequence>
<accession>A0A9D7IDZ1</accession>
<gene>
    <name evidence="1" type="ORF">IPJ48_16905</name>
</gene>
<dbReference type="EMBL" id="JADJNC010000037">
    <property type="protein sequence ID" value="MBK7424625.1"/>
    <property type="molecule type" value="Genomic_DNA"/>
</dbReference>
<dbReference type="Proteomes" id="UP000886602">
    <property type="component" value="Unassembled WGS sequence"/>
</dbReference>
<evidence type="ECO:0000313" key="1">
    <source>
        <dbReference type="EMBL" id="MBK7424625.1"/>
    </source>
</evidence>
<reference evidence="1" key="1">
    <citation type="submission" date="2020-10" db="EMBL/GenBank/DDBJ databases">
        <title>Connecting structure to function with the recovery of over 1000 high-quality activated sludge metagenome-assembled genomes encoding full-length rRNA genes using long-read sequencing.</title>
        <authorList>
            <person name="Singleton C.M."/>
            <person name="Petriglieri F."/>
            <person name="Kristensen J.M."/>
            <person name="Kirkegaard R.H."/>
            <person name="Michaelsen T.Y."/>
            <person name="Andersen M.H."/>
            <person name="Karst S.M."/>
            <person name="Dueholm M.S."/>
            <person name="Nielsen P.H."/>
            <person name="Albertsen M."/>
        </authorList>
    </citation>
    <scope>NUCLEOTIDE SEQUENCE</scope>
    <source>
        <strain evidence="1">EsbW_18-Q3-R4-48_MAXAC.044</strain>
    </source>
</reference>